<dbReference type="GO" id="GO:0006313">
    <property type="term" value="P:DNA transposition"/>
    <property type="evidence" value="ECO:0007669"/>
    <property type="project" value="InterPro"/>
</dbReference>
<evidence type="ECO:0000313" key="3">
    <source>
        <dbReference type="Proteomes" id="UP000594059"/>
    </source>
</evidence>
<evidence type="ECO:0000256" key="1">
    <source>
        <dbReference type="ARBA" id="ARBA00009964"/>
    </source>
</evidence>
<dbReference type="GO" id="GO:0004803">
    <property type="term" value="F:transposase activity"/>
    <property type="evidence" value="ECO:0007669"/>
    <property type="project" value="InterPro"/>
</dbReference>
<evidence type="ECO:0000313" key="2">
    <source>
        <dbReference type="EMBL" id="QOW19750.1"/>
    </source>
</evidence>
<dbReference type="Proteomes" id="UP000594059">
    <property type="component" value="Chromosome"/>
</dbReference>
<dbReference type="Pfam" id="PF01527">
    <property type="entry name" value="HTH_Tnp_1"/>
    <property type="match status" value="1"/>
</dbReference>
<dbReference type="SUPFAM" id="SSF46689">
    <property type="entry name" value="Homeodomain-like"/>
    <property type="match status" value="1"/>
</dbReference>
<protein>
    <submittedName>
        <fullName evidence="2">Transposase</fullName>
    </submittedName>
</protein>
<gene>
    <name evidence="2" type="ORF">INQ41_01340</name>
</gene>
<name>A0A7S6UG98_9GAMM</name>
<reference evidence="2 3" key="1">
    <citation type="submission" date="2020-10" db="EMBL/GenBank/DDBJ databases">
        <title>complete genome sequencing of Lysobacter sp. H21R20.</title>
        <authorList>
            <person name="Bae J.-W."/>
            <person name="Lee S.-Y."/>
        </authorList>
    </citation>
    <scope>NUCLEOTIDE SEQUENCE [LARGE SCALE GENOMIC DNA]</scope>
    <source>
        <strain evidence="2 3">H21R20</strain>
    </source>
</reference>
<dbReference type="KEGG" id="lcic:INQ41_01340"/>
<dbReference type="GO" id="GO:0003677">
    <property type="term" value="F:DNA binding"/>
    <property type="evidence" value="ECO:0007669"/>
    <property type="project" value="InterPro"/>
</dbReference>
<dbReference type="Gene3D" id="1.10.10.60">
    <property type="entry name" value="Homeodomain-like"/>
    <property type="match status" value="1"/>
</dbReference>
<dbReference type="EMBL" id="CP063656">
    <property type="protein sequence ID" value="QOW19750.1"/>
    <property type="molecule type" value="Genomic_DNA"/>
</dbReference>
<dbReference type="InterPro" id="IPR009057">
    <property type="entry name" value="Homeodomain-like_sf"/>
</dbReference>
<organism evidence="2 3">
    <name type="scientific">Novilysobacter ciconiae</name>
    <dbReference type="NCBI Taxonomy" id="2781022"/>
    <lineage>
        <taxon>Bacteria</taxon>
        <taxon>Pseudomonadati</taxon>
        <taxon>Pseudomonadota</taxon>
        <taxon>Gammaproteobacteria</taxon>
        <taxon>Lysobacterales</taxon>
        <taxon>Lysobacteraceae</taxon>
        <taxon>Novilysobacter</taxon>
    </lineage>
</organism>
<dbReference type="AlphaFoldDB" id="A0A7S6UG98"/>
<proteinExistence type="inferred from homology"/>
<dbReference type="InterPro" id="IPR002514">
    <property type="entry name" value="Transposase_8"/>
</dbReference>
<sequence length="96" mass="10862">MSSKRYTEQFRIKAVRQITDRGHSAPEVANRLGVSIHSLYGWRKRYGAVGPIAGERYGEANLRQKSRRENVPYTSASNDKHHFATIAARALLKYSG</sequence>
<keyword evidence="3" id="KW-1185">Reference proteome</keyword>
<comment type="similarity">
    <text evidence="1">Belongs to the transposase 8 family.</text>
</comment>
<accession>A0A7S6UG98</accession>